<dbReference type="InterPro" id="IPR041367">
    <property type="entry name" value="Znf-CCCH_4"/>
</dbReference>
<dbReference type="PhylomeDB" id="A0A068VJ19"/>
<dbReference type="InterPro" id="IPR000571">
    <property type="entry name" value="Znf_CCCH"/>
</dbReference>
<evidence type="ECO:0000256" key="5">
    <source>
        <dbReference type="SAM" id="MobiDB-lite"/>
    </source>
</evidence>
<feature type="domain" description="C3H1-type" evidence="6">
    <location>
        <begin position="274"/>
        <end position="301"/>
    </location>
</feature>
<keyword evidence="1 4" id="KW-0479">Metal-binding</keyword>
<dbReference type="Gramene" id="CDP20617">
    <property type="protein sequence ID" value="CDP20617"/>
    <property type="gene ID" value="GSCOC_T00006435001"/>
</dbReference>
<evidence type="ECO:0000256" key="4">
    <source>
        <dbReference type="PROSITE-ProRule" id="PRU00723"/>
    </source>
</evidence>
<proteinExistence type="predicted"/>
<dbReference type="PROSITE" id="PS50103">
    <property type="entry name" value="ZF_C3H1"/>
    <property type="match status" value="3"/>
</dbReference>
<feature type="zinc finger region" description="C3H1-type" evidence="4">
    <location>
        <begin position="274"/>
        <end position="301"/>
    </location>
</feature>
<dbReference type="InParanoid" id="A0A068VJ19"/>
<evidence type="ECO:0000313" key="8">
    <source>
        <dbReference type="Proteomes" id="UP000295252"/>
    </source>
</evidence>
<evidence type="ECO:0000256" key="1">
    <source>
        <dbReference type="ARBA" id="ARBA00022723"/>
    </source>
</evidence>
<evidence type="ECO:0000259" key="6">
    <source>
        <dbReference type="PROSITE" id="PS50103"/>
    </source>
</evidence>
<dbReference type="Pfam" id="PF18044">
    <property type="entry name" value="zf-CCCH_4"/>
    <property type="match status" value="1"/>
</dbReference>
<feature type="compositionally biased region" description="Polar residues" evidence="5">
    <location>
        <begin position="187"/>
        <end position="199"/>
    </location>
</feature>
<dbReference type="Proteomes" id="UP000295252">
    <property type="component" value="Unassembled WGS sequence"/>
</dbReference>
<feature type="zinc finger region" description="C3H1-type" evidence="4">
    <location>
        <begin position="194"/>
        <end position="221"/>
    </location>
</feature>
<feature type="zinc finger region" description="C3H1-type" evidence="4">
    <location>
        <begin position="325"/>
        <end position="351"/>
    </location>
</feature>
<dbReference type="InterPro" id="IPR052650">
    <property type="entry name" value="Zinc_finger_CCCH"/>
</dbReference>
<feature type="region of interest" description="Disordered" evidence="5">
    <location>
        <begin position="350"/>
        <end position="403"/>
    </location>
</feature>
<dbReference type="InterPro" id="IPR036855">
    <property type="entry name" value="Znf_CCCH_sf"/>
</dbReference>
<feature type="compositionally biased region" description="Basic and acidic residues" evidence="5">
    <location>
        <begin position="68"/>
        <end position="90"/>
    </location>
</feature>
<reference evidence="8" key="1">
    <citation type="journal article" date="2014" name="Science">
        <title>The coffee genome provides insight into the convergent evolution of caffeine biosynthesis.</title>
        <authorList>
            <person name="Denoeud F."/>
            <person name="Carretero-Paulet L."/>
            <person name="Dereeper A."/>
            <person name="Droc G."/>
            <person name="Guyot R."/>
            <person name="Pietrella M."/>
            <person name="Zheng C."/>
            <person name="Alberti A."/>
            <person name="Anthony F."/>
            <person name="Aprea G."/>
            <person name="Aury J.M."/>
            <person name="Bento P."/>
            <person name="Bernard M."/>
            <person name="Bocs S."/>
            <person name="Campa C."/>
            <person name="Cenci A."/>
            <person name="Combes M.C."/>
            <person name="Crouzillat D."/>
            <person name="Da Silva C."/>
            <person name="Daddiego L."/>
            <person name="De Bellis F."/>
            <person name="Dussert S."/>
            <person name="Garsmeur O."/>
            <person name="Gayraud T."/>
            <person name="Guignon V."/>
            <person name="Jahn K."/>
            <person name="Jamilloux V."/>
            <person name="Joet T."/>
            <person name="Labadie K."/>
            <person name="Lan T."/>
            <person name="Leclercq J."/>
            <person name="Lepelley M."/>
            <person name="Leroy T."/>
            <person name="Li L.T."/>
            <person name="Librado P."/>
            <person name="Lopez L."/>
            <person name="Munoz A."/>
            <person name="Noel B."/>
            <person name="Pallavicini A."/>
            <person name="Perrotta G."/>
            <person name="Poncet V."/>
            <person name="Pot D."/>
            <person name="Priyono X."/>
            <person name="Rigoreau M."/>
            <person name="Rouard M."/>
            <person name="Rozas J."/>
            <person name="Tranchant-Dubreuil C."/>
            <person name="VanBuren R."/>
            <person name="Zhang Q."/>
            <person name="Andrade A.C."/>
            <person name="Argout X."/>
            <person name="Bertrand B."/>
            <person name="de Kochko A."/>
            <person name="Graziosi G."/>
            <person name="Henry R.J."/>
            <person name="Jayarama X."/>
            <person name="Ming R."/>
            <person name="Nagai C."/>
            <person name="Rounsley S."/>
            <person name="Sankoff D."/>
            <person name="Giuliano G."/>
            <person name="Albert V.A."/>
            <person name="Wincker P."/>
            <person name="Lashermes P."/>
        </authorList>
    </citation>
    <scope>NUCLEOTIDE SEQUENCE [LARGE SCALE GENOMIC DNA]</scope>
    <source>
        <strain evidence="8">cv. DH200-94</strain>
    </source>
</reference>
<feature type="domain" description="C3H1-type" evidence="6">
    <location>
        <begin position="194"/>
        <end position="221"/>
    </location>
</feature>
<feature type="compositionally biased region" description="Polar residues" evidence="5">
    <location>
        <begin position="435"/>
        <end position="444"/>
    </location>
</feature>
<evidence type="ECO:0000256" key="2">
    <source>
        <dbReference type="ARBA" id="ARBA00022771"/>
    </source>
</evidence>
<dbReference type="OMA" id="GQTNPEM"/>
<dbReference type="GO" id="GO:0008270">
    <property type="term" value="F:zinc ion binding"/>
    <property type="evidence" value="ECO:0007669"/>
    <property type="project" value="UniProtKB-KW"/>
</dbReference>
<feature type="compositionally biased region" description="Basic and acidic residues" evidence="5">
    <location>
        <begin position="785"/>
        <end position="800"/>
    </location>
</feature>
<dbReference type="SUPFAM" id="SSF90229">
    <property type="entry name" value="CCCH zinc finger"/>
    <property type="match status" value="1"/>
</dbReference>
<dbReference type="STRING" id="49390.A0A068VJ19"/>
<dbReference type="EMBL" id="HG740518">
    <property type="protein sequence ID" value="CDP20617.1"/>
    <property type="molecule type" value="Genomic_DNA"/>
</dbReference>
<dbReference type="OrthoDB" id="411372at2759"/>
<feature type="compositionally biased region" description="Basic and acidic residues" evidence="5">
    <location>
        <begin position="110"/>
        <end position="130"/>
    </location>
</feature>
<dbReference type="Gene3D" id="4.10.1000.10">
    <property type="entry name" value="Zinc finger, CCCH-type"/>
    <property type="match status" value="1"/>
</dbReference>
<keyword evidence="3 4" id="KW-0862">Zinc</keyword>
<organism evidence="7 8">
    <name type="scientific">Coffea canephora</name>
    <name type="common">Robusta coffee</name>
    <dbReference type="NCBI Taxonomy" id="49390"/>
    <lineage>
        <taxon>Eukaryota</taxon>
        <taxon>Viridiplantae</taxon>
        <taxon>Streptophyta</taxon>
        <taxon>Embryophyta</taxon>
        <taxon>Tracheophyta</taxon>
        <taxon>Spermatophyta</taxon>
        <taxon>Magnoliopsida</taxon>
        <taxon>eudicotyledons</taxon>
        <taxon>Gunneridae</taxon>
        <taxon>Pentapetalae</taxon>
        <taxon>asterids</taxon>
        <taxon>lamiids</taxon>
        <taxon>Gentianales</taxon>
        <taxon>Rubiaceae</taxon>
        <taxon>Ixoroideae</taxon>
        <taxon>Gardenieae complex</taxon>
        <taxon>Bertiereae - Coffeeae clade</taxon>
        <taxon>Coffeeae</taxon>
        <taxon>Coffea</taxon>
    </lineage>
</organism>
<gene>
    <name evidence="7" type="ORF">GSCOC_T00006435001</name>
</gene>
<dbReference type="AlphaFoldDB" id="A0A068VJ19"/>
<dbReference type="PANTHER" id="PTHR36886:SF8">
    <property type="entry name" value="ZINC FINGER CCCH DOMAIN-CONTAINING PROTEIN 38"/>
    <property type="match status" value="1"/>
</dbReference>
<dbReference type="SMART" id="SM00356">
    <property type="entry name" value="ZnF_C3H1"/>
    <property type="match status" value="3"/>
</dbReference>
<feature type="compositionally biased region" description="Basic and acidic residues" evidence="5">
    <location>
        <begin position="418"/>
        <end position="434"/>
    </location>
</feature>
<feature type="compositionally biased region" description="Polar residues" evidence="5">
    <location>
        <begin position="38"/>
        <end position="51"/>
    </location>
</feature>
<keyword evidence="2 4" id="KW-0863">Zinc-finger</keyword>
<feature type="region of interest" description="Disordered" evidence="5">
    <location>
        <begin position="418"/>
        <end position="451"/>
    </location>
</feature>
<feature type="compositionally biased region" description="Basic and acidic residues" evidence="5">
    <location>
        <begin position="350"/>
        <end position="375"/>
    </location>
</feature>
<dbReference type="Pfam" id="PF14608">
    <property type="entry name" value="zf-CCCH_2"/>
    <property type="match status" value="2"/>
</dbReference>
<feature type="compositionally biased region" description="Basic residues" evidence="5">
    <location>
        <begin position="151"/>
        <end position="165"/>
    </location>
</feature>
<accession>A0A068VJ19</accession>
<keyword evidence="8" id="KW-1185">Reference proteome</keyword>
<feature type="compositionally biased region" description="Basic and acidic residues" evidence="5">
    <location>
        <begin position="234"/>
        <end position="243"/>
    </location>
</feature>
<feature type="region of interest" description="Disordered" evidence="5">
    <location>
        <begin position="756"/>
        <end position="810"/>
    </location>
</feature>
<name>A0A068VJ19_COFCA</name>
<feature type="region of interest" description="Disordered" evidence="5">
    <location>
        <begin position="26"/>
        <end position="199"/>
    </location>
</feature>
<sequence length="895" mass="100712">MDERGRKRKPLWDAEDENQTISCSGKEYYSTYDGGRSNRFSSSKADNSSSMPKDHAGWPSWDTLEENTTGKKVEGVYKNEQDELEMRERVVSPGFDGWGHRKHSNSSDDSLSRSRRYLEGGRNRSRDRGRNRSRSPSWSKGRDRSGVRSRTMSRSRSRSRNRNRNSARGQTRSRSPFHGHRHDLQGWNDSSGSGRSSQTCRNFATGNCRRGNQCRFLHPDRMDRDYLENDFVERSRSRPDRGHALAYGEGRGRQSWDKGSDSNHQEDDSFRSKSRGTICCKDFMRGKCKWGASCRFSHHVDSGDNNGKDTRIALFERDREHRTNESRKPLCKYFLAGKCHRDNCWFSHDGPIDSNHESRPRDAGGRQSLVDKNDQWKGATWDQGEPESKAVEGSRWSETVVPNRKIADAPLERRDNKWAHERSLRSPELKEKASEGNNYLSTQDWSEDNGGDAGAIKSVVVESSYDRQEYPLISKGNLDLVYTGSHAPNITKKPSSQHLSEASLHAGLAEKSDILHHPTVAEDNIVNASSFDGLGQLKDNRNTNNPEFMPGQSLNQNVIGNLSLNHPLVSNDQRDNLFFPHPSNVRNVDLNGSGQGLSSTLIIQNHAGSHQKEAAKTPEIQEFGAPRSFYNNASNNQVPQNLLSPAAASPMHKFVAEQTQTHLHAALNHLTSTALVSALETAMQIQPNTDVRSPVQLDPLGDGRGKLGNVNQTSGEVPYSYEQKNGIPFEEFSPMSGDNPQFGNTLISNISNVQCHESPESKQQEAPAASEVKDNNTESVVECQKGQEDLHKENGDEHVKVGNGNNNKDDKDMRLFKNALVDFVKETLKPTWKEGRMSREVHKTIVKKVVDKVTSTMQDHIPKTQGKTDQYLSHSKPKITKLVQAYVERHLKTDS</sequence>
<evidence type="ECO:0000256" key="3">
    <source>
        <dbReference type="ARBA" id="ARBA00022833"/>
    </source>
</evidence>
<protein>
    <submittedName>
        <fullName evidence="7">DH200=94 genomic scaffold, scaffold_1434</fullName>
    </submittedName>
</protein>
<feature type="compositionally biased region" description="Basic and acidic residues" evidence="5">
    <location>
        <begin position="250"/>
        <end position="271"/>
    </location>
</feature>
<feature type="domain" description="C3H1-type" evidence="6">
    <location>
        <begin position="325"/>
        <end position="351"/>
    </location>
</feature>
<evidence type="ECO:0000313" key="7">
    <source>
        <dbReference type="EMBL" id="CDP20617.1"/>
    </source>
</evidence>
<dbReference type="PANTHER" id="PTHR36886">
    <property type="entry name" value="PROTEIN FRIGIDA-ESSENTIAL 1"/>
    <property type="match status" value="1"/>
</dbReference>
<feature type="region of interest" description="Disordered" evidence="5">
    <location>
        <begin position="234"/>
        <end position="272"/>
    </location>
</feature>
<dbReference type="Gene3D" id="3.30.1370.210">
    <property type="match status" value="1"/>
</dbReference>